<comment type="caution">
    <text evidence="6">The sequence shown here is derived from an EMBL/GenBank/DDBJ whole genome shotgun (WGS) entry which is preliminary data.</text>
</comment>
<dbReference type="InterPro" id="IPR010300">
    <property type="entry name" value="CDO_1"/>
</dbReference>
<name>A0ABV6DQA6_9BACL</name>
<evidence type="ECO:0000256" key="5">
    <source>
        <dbReference type="ARBA" id="ARBA00023004"/>
    </source>
</evidence>
<dbReference type="GO" id="GO:0051213">
    <property type="term" value="F:dioxygenase activity"/>
    <property type="evidence" value="ECO:0007669"/>
    <property type="project" value="UniProtKB-KW"/>
</dbReference>
<accession>A0ABV6DQA6</accession>
<dbReference type="Pfam" id="PF05995">
    <property type="entry name" value="CDO_I"/>
    <property type="match status" value="1"/>
</dbReference>
<evidence type="ECO:0000313" key="6">
    <source>
        <dbReference type="EMBL" id="MFC0214841.1"/>
    </source>
</evidence>
<dbReference type="RefSeq" id="WP_377472260.1">
    <property type="nucleotide sequence ID" value="NZ_JBHLWN010000077.1"/>
</dbReference>
<keyword evidence="4" id="KW-0560">Oxidoreductase</keyword>
<evidence type="ECO:0000256" key="1">
    <source>
        <dbReference type="ARBA" id="ARBA00006622"/>
    </source>
</evidence>
<dbReference type="PANTHER" id="PTHR12918:SF1">
    <property type="entry name" value="CYSTEINE DIOXYGENASE TYPE 1"/>
    <property type="match status" value="1"/>
</dbReference>
<organism evidence="6 7">
    <name type="scientific">Paenibacillus chartarius</name>
    <dbReference type="NCBI Taxonomy" id="747481"/>
    <lineage>
        <taxon>Bacteria</taxon>
        <taxon>Bacillati</taxon>
        <taxon>Bacillota</taxon>
        <taxon>Bacilli</taxon>
        <taxon>Bacillales</taxon>
        <taxon>Paenibacillaceae</taxon>
        <taxon>Paenibacillus</taxon>
    </lineage>
</organism>
<dbReference type="InterPro" id="IPR011051">
    <property type="entry name" value="RmlC_Cupin_sf"/>
</dbReference>
<keyword evidence="5" id="KW-0408">Iron</keyword>
<dbReference type="CDD" id="cd10548">
    <property type="entry name" value="cupin_CDO"/>
    <property type="match status" value="1"/>
</dbReference>
<keyword evidence="7" id="KW-1185">Reference proteome</keyword>
<dbReference type="Proteomes" id="UP001589776">
    <property type="component" value="Unassembled WGS sequence"/>
</dbReference>
<dbReference type="InterPro" id="IPR014710">
    <property type="entry name" value="RmlC-like_jellyroll"/>
</dbReference>
<dbReference type="PANTHER" id="PTHR12918">
    <property type="entry name" value="CYSTEINE DIOXYGENASE"/>
    <property type="match status" value="1"/>
</dbReference>
<dbReference type="Gene3D" id="2.60.120.10">
    <property type="entry name" value="Jelly Rolls"/>
    <property type="match status" value="1"/>
</dbReference>
<reference evidence="6 7" key="1">
    <citation type="submission" date="2024-09" db="EMBL/GenBank/DDBJ databases">
        <authorList>
            <person name="Sun Q."/>
            <person name="Mori K."/>
        </authorList>
    </citation>
    <scope>NUCLEOTIDE SEQUENCE [LARGE SCALE GENOMIC DNA]</scope>
    <source>
        <strain evidence="6 7">CCM 7759</strain>
    </source>
</reference>
<gene>
    <name evidence="6" type="ORF">ACFFK0_20750</name>
</gene>
<evidence type="ECO:0000256" key="2">
    <source>
        <dbReference type="ARBA" id="ARBA00022723"/>
    </source>
</evidence>
<protein>
    <submittedName>
        <fullName evidence="6">Cysteine dioxygenase family protein</fullName>
    </submittedName>
</protein>
<evidence type="ECO:0000256" key="4">
    <source>
        <dbReference type="ARBA" id="ARBA00023002"/>
    </source>
</evidence>
<evidence type="ECO:0000313" key="7">
    <source>
        <dbReference type="Proteomes" id="UP001589776"/>
    </source>
</evidence>
<dbReference type="EMBL" id="JBHLWN010000077">
    <property type="protein sequence ID" value="MFC0214841.1"/>
    <property type="molecule type" value="Genomic_DNA"/>
</dbReference>
<evidence type="ECO:0000256" key="3">
    <source>
        <dbReference type="ARBA" id="ARBA00022964"/>
    </source>
</evidence>
<sequence length="165" mass="18190">MNTLESLMNRLERLQSPTVSELQGILRQVRLSPGDIECFVAQPENGRSYGRQVIFRNAELEAIVIHLPALSQTSIHDHGESIGCALVVEGKLTNQLYTTAGYGMVHPAGSYEVTSGSCMLAPYGQIHEMLNRTDERMISLHVYAPPLAGMKQYVPESSAVLDYVI</sequence>
<comment type="similarity">
    <text evidence="1">Belongs to the cysteine dioxygenase family.</text>
</comment>
<keyword evidence="2" id="KW-0479">Metal-binding</keyword>
<proteinExistence type="inferred from homology"/>
<keyword evidence="3 6" id="KW-0223">Dioxygenase</keyword>
<dbReference type="SUPFAM" id="SSF51182">
    <property type="entry name" value="RmlC-like cupins"/>
    <property type="match status" value="1"/>
</dbReference>